<proteinExistence type="predicted"/>
<feature type="non-terminal residue" evidence="1">
    <location>
        <position position="1"/>
    </location>
</feature>
<sequence length="75" mass="8465">DALTRPFEPSQFNFKTTAELEPFLGVLGQERAVEALQFGVAMPRPGYNVYVMGEPGPGRFSFVRRYLKAEGKRLQ</sequence>
<comment type="caution">
    <text evidence="1">The sequence shown here is derived from an EMBL/GenBank/DDBJ whole genome shotgun (WGS) entry which is preliminary data.</text>
</comment>
<dbReference type="AlphaFoldDB" id="A0AB37XMK6"/>
<gene>
    <name evidence="1" type="ORF">EIH03_17385</name>
</gene>
<dbReference type="EMBL" id="RQTF01000752">
    <property type="protein sequence ID" value="RZI00017.1"/>
    <property type="molecule type" value="Genomic_DNA"/>
</dbReference>
<evidence type="ECO:0000313" key="2">
    <source>
        <dbReference type="Proteomes" id="UP000294017"/>
    </source>
</evidence>
<evidence type="ECO:0000313" key="1">
    <source>
        <dbReference type="EMBL" id="RZI00017.1"/>
    </source>
</evidence>
<dbReference type="Proteomes" id="UP000294017">
    <property type="component" value="Unassembled WGS sequence"/>
</dbReference>
<reference evidence="1 2" key="1">
    <citation type="submission" date="2018-11" db="EMBL/GenBank/DDBJ databases">
        <title>Genomic profiling of Staphylococcus species from a Poultry farm system in KwaZulu-Natal, South Africa.</title>
        <authorList>
            <person name="Amoako D.G."/>
            <person name="Somboro A.M."/>
            <person name="Abia A.L.K."/>
            <person name="Bester L.A."/>
            <person name="Essack S.Y."/>
        </authorList>
    </citation>
    <scope>NUCLEOTIDE SEQUENCE [LARGE SCALE GENOMIC DNA]</scope>
    <source>
        <strain evidence="1 2">SA12</strain>
    </source>
</reference>
<dbReference type="Gene3D" id="3.40.50.300">
    <property type="entry name" value="P-loop containing nucleotide triphosphate hydrolases"/>
    <property type="match status" value="1"/>
</dbReference>
<name>A0AB37XMK6_STAAU</name>
<protein>
    <recommendedName>
        <fullName evidence="3">ATP-dependent protease</fullName>
    </recommendedName>
</protein>
<evidence type="ECO:0008006" key="3">
    <source>
        <dbReference type="Google" id="ProtNLM"/>
    </source>
</evidence>
<accession>A0AB37XMK6</accession>
<feature type="non-terminal residue" evidence="1">
    <location>
        <position position="75"/>
    </location>
</feature>
<dbReference type="InterPro" id="IPR027417">
    <property type="entry name" value="P-loop_NTPase"/>
</dbReference>
<organism evidence="1 2">
    <name type="scientific">Staphylococcus aureus</name>
    <dbReference type="NCBI Taxonomy" id="1280"/>
    <lineage>
        <taxon>Bacteria</taxon>
        <taxon>Bacillati</taxon>
        <taxon>Bacillota</taxon>
        <taxon>Bacilli</taxon>
        <taxon>Bacillales</taxon>
        <taxon>Staphylococcaceae</taxon>
        <taxon>Staphylococcus</taxon>
    </lineage>
</organism>